<dbReference type="EMBL" id="CM000140">
    <property type="protein sequence ID" value="EAZ27377.1"/>
    <property type="molecule type" value="Genomic_DNA"/>
</dbReference>
<feature type="region of interest" description="Disordered" evidence="1">
    <location>
        <begin position="27"/>
        <end position="93"/>
    </location>
</feature>
<sequence>MARFVWPMGKTAAPAVEGDDGDVWAAASGQRWKGTTAASRRRRKGTMAACATRGGARRRGGEGERSKGTTAERRHARRSEEARRTEAEWRRQRRRLGERVGFEDLSLRRWIECGGGGVRSRDGTGSRVDGGEDKVAIIIGIGGARRIAKRIDGGDEMR</sequence>
<evidence type="ECO:0000256" key="1">
    <source>
        <dbReference type="SAM" id="MobiDB-lite"/>
    </source>
</evidence>
<dbReference type="Proteomes" id="UP000007752">
    <property type="component" value="Chromosome 3"/>
</dbReference>
<feature type="compositionally biased region" description="Basic and acidic residues" evidence="1">
    <location>
        <begin position="59"/>
        <end position="93"/>
    </location>
</feature>
<dbReference type="AlphaFoldDB" id="A3AJ88"/>
<organism evidence="2">
    <name type="scientific">Oryza sativa subsp. japonica</name>
    <name type="common">Rice</name>
    <dbReference type="NCBI Taxonomy" id="39947"/>
    <lineage>
        <taxon>Eukaryota</taxon>
        <taxon>Viridiplantae</taxon>
        <taxon>Streptophyta</taxon>
        <taxon>Embryophyta</taxon>
        <taxon>Tracheophyta</taxon>
        <taxon>Spermatophyta</taxon>
        <taxon>Magnoliopsida</taxon>
        <taxon>Liliopsida</taxon>
        <taxon>Poales</taxon>
        <taxon>Poaceae</taxon>
        <taxon>BOP clade</taxon>
        <taxon>Oryzoideae</taxon>
        <taxon>Oryzeae</taxon>
        <taxon>Oryzinae</taxon>
        <taxon>Oryza</taxon>
        <taxon>Oryza sativa</taxon>
    </lineage>
</organism>
<evidence type="ECO:0000313" key="2">
    <source>
        <dbReference type="EMBL" id="EAZ27377.1"/>
    </source>
</evidence>
<accession>A3AJ88</accession>
<name>A3AJ88_ORYSJ</name>
<reference evidence="2" key="1">
    <citation type="journal article" date="2005" name="PLoS Biol.">
        <title>The genomes of Oryza sativa: a history of duplications.</title>
        <authorList>
            <person name="Yu J."/>
            <person name="Wang J."/>
            <person name="Lin W."/>
            <person name="Li S."/>
            <person name="Li H."/>
            <person name="Zhou J."/>
            <person name="Ni P."/>
            <person name="Dong W."/>
            <person name="Hu S."/>
            <person name="Zeng C."/>
            <person name="Zhang J."/>
            <person name="Zhang Y."/>
            <person name="Li R."/>
            <person name="Xu Z."/>
            <person name="Li S."/>
            <person name="Li X."/>
            <person name="Zheng H."/>
            <person name="Cong L."/>
            <person name="Lin L."/>
            <person name="Yin J."/>
            <person name="Geng J."/>
            <person name="Li G."/>
            <person name="Shi J."/>
            <person name="Liu J."/>
            <person name="Lv H."/>
            <person name="Li J."/>
            <person name="Wang J."/>
            <person name="Deng Y."/>
            <person name="Ran L."/>
            <person name="Shi X."/>
            <person name="Wang X."/>
            <person name="Wu Q."/>
            <person name="Li C."/>
            <person name="Ren X."/>
            <person name="Wang J."/>
            <person name="Wang X."/>
            <person name="Li D."/>
            <person name="Liu D."/>
            <person name="Zhang X."/>
            <person name="Ji Z."/>
            <person name="Zhao W."/>
            <person name="Sun Y."/>
            <person name="Zhang Z."/>
            <person name="Bao J."/>
            <person name="Han Y."/>
            <person name="Dong L."/>
            <person name="Ji J."/>
            <person name="Chen P."/>
            <person name="Wu S."/>
            <person name="Liu J."/>
            <person name="Xiao Y."/>
            <person name="Bu D."/>
            <person name="Tan J."/>
            <person name="Yang L."/>
            <person name="Ye C."/>
            <person name="Zhang J."/>
            <person name="Xu J."/>
            <person name="Zhou Y."/>
            <person name="Yu Y."/>
            <person name="Zhang B."/>
            <person name="Zhuang S."/>
            <person name="Wei H."/>
            <person name="Liu B."/>
            <person name="Lei M."/>
            <person name="Yu H."/>
            <person name="Li Y."/>
            <person name="Xu H."/>
            <person name="Wei S."/>
            <person name="He X."/>
            <person name="Fang L."/>
            <person name="Zhang Z."/>
            <person name="Zhang Y."/>
            <person name="Huang X."/>
            <person name="Su Z."/>
            <person name="Tong W."/>
            <person name="Li J."/>
            <person name="Tong Z."/>
            <person name="Li S."/>
            <person name="Ye J."/>
            <person name="Wang L."/>
            <person name="Fang L."/>
            <person name="Lei T."/>
            <person name="Chen C."/>
            <person name="Chen H."/>
            <person name="Xu Z."/>
            <person name="Li H."/>
            <person name="Huang H."/>
            <person name="Zhang F."/>
            <person name="Xu H."/>
            <person name="Li N."/>
            <person name="Zhao C."/>
            <person name="Li S."/>
            <person name="Dong L."/>
            <person name="Huang Y."/>
            <person name="Li L."/>
            <person name="Xi Y."/>
            <person name="Qi Q."/>
            <person name="Li W."/>
            <person name="Zhang B."/>
            <person name="Hu W."/>
            <person name="Zhang Y."/>
            <person name="Tian X."/>
            <person name="Jiao Y."/>
            <person name="Liang X."/>
            <person name="Jin J."/>
            <person name="Gao L."/>
            <person name="Zheng W."/>
            <person name="Hao B."/>
            <person name="Liu S."/>
            <person name="Wang W."/>
            <person name="Yuan L."/>
            <person name="Cao M."/>
            <person name="McDermott J."/>
            <person name="Samudrala R."/>
            <person name="Wang J."/>
            <person name="Wong G.K."/>
            <person name="Yang H."/>
        </authorList>
    </citation>
    <scope>NUCLEOTIDE SEQUENCE [LARGE SCALE GENOMIC DNA]</scope>
</reference>
<protein>
    <submittedName>
        <fullName evidence="2">Uncharacterized protein</fullName>
    </submittedName>
</protein>
<reference evidence="2" key="2">
    <citation type="submission" date="2008-12" db="EMBL/GenBank/DDBJ databases">
        <title>Improved gene annotation of the rice (Oryza sativa) genomes.</title>
        <authorList>
            <person name="Wang J."/>
            <person name="Li R."/>
            <person name="Fan W."/>
            <person name="Huang Q."/>
            <person name="Zhang J."/>
            <person name="Zhou Y."/>
            <person name="Hu Y."/>
            <person name="Zi S."/>
            <person name="Li J."/>
            <person name="Ni P."/>
            <person name="Zheng H."/>
            <person name="Zhang Y."/>
            <person name="Zhao M."/>
            <person name="Hao Q."/>
            <person name="McDermott J."/>
            <person name="Samudrala R."/>
            <person name="Kristiansen K."/>
            <person name="Wong G.K.-S."/>
        </authorList>
    </citation>
    <scope>NUCLEOTIDE SEQUENCE</scope>
</reference>
<gene>
    <name evidence="2" type="ORF">OsJ_11325</name>
</gene>
<proteinExistence type="predicted"/>